<dbReference type="PANTHER" id="PTHR43827:SF3">
    <property type="entry name" value="NADP-DEPENDENT OXIDOREDUCTASE DOMAIN-CONTAINING PROTEIN"/>
    <property type="match status" value="1"/>
</dbReference>
<organism evidence="4 5">
    <name type="scientific">Hermanssonia centrifuga</name>
    <dbReference type="NCBI Taxonomy" id="98765"/>
    <lineage>
        <taxon>Eukaryota</taxon>
        <taxon>Fungi</taxon>
        <taxon>Dikarya</taxon>
        <taxon>Basidiomycota</taxon>
        <taxon>Agaricomycotina</taxon>
        <taxon>Agaricomycetes</taxon>
        <taxon>Polyporales</taxon>
        <taxon>Meruliaceae</taxon>
        <taxon>Hermanssonia</taxon>
    </lineage>
</organism>
<dbReference type="PIRSF" id="PIRSF000097">
    <property type="entry name" value="AKR"/>
    <property type="match status" value="1"/>
</dbReference>
<accession>A0A2R6Q7J4</accession>
<dbReference type="Pfam" id="PF00248">
    <property type="entry name" value="Aldo_ket_red"/>
    <property type="match status" value="1"/>
</dbReference>
<evidence type="ECO:0000256" key="3">
    <source>
        <dbReference type="ARBA" id="ARBA00023002"/>
    </source>
</evidence>
<dbReference type="AlphaFoldDB" id="A0A2R6Q7J4"/>
<protein>
    <submittedName>
        <fullName evidence="4">Uncharacterized protein</fullName>
    </submittedName>
</protein>
<dbReference type="Proteomes" id="UP000186601">
    <property type="component" value="Unassembled WGS sequence"/>
</dbReference>
<evidence type="ECO:0000313" key="5">
    <source>
        <dbReference type="Proteomes" id="UP000186601"/>
    </source>
</evidence>
<dbReference type="OrthoDB" id="416253at2759"/>
<gene>
    <name evidence="4" type="ORF">PHLCEN_2v3944</name>
</gene>
<evidence type="ECO:0000256" key="2">
    <source>
        <dbReference type="ARBA" id="ARBA00022857"/>
    </source>
</evidence>
<reference evidence="4 5" key="1">
    <citation type="submission" date="2018-02" db="EMBL/GenBank/DDBJ databases">
        <title>Genome sequence of the basidiomycete white-rot fungus Phlebia centrifuga.</title>
        <authorList>
            <person name="Granchi Z."/>
            <person name="Peng M."/>
            <person name="de Vries R.P."/>
            <person name="Hilden K."/>
            <person name="Makela M.R."/>
            <person name="Grigoriev I."/>
            <person name="Riley R."/>
        </authorList>
    </citation>
    <scope>NUCLEOTIDE SEQUENCE [LARGE SCALE GENOMIC DNA]</scope>
    <source>
        <strain evidence="4 5">FBCC195</strain>
    </source>
</reference>
<keyword evidence="2" id="KW-0521">NADP</keyword>
<keyword evidence="3" id="KW-0560">Oxidoreductase</keyword>
<evidence type="ECO:0000313" key="4">
    <source>
        <dbReference type="EMBL" id="PSS03719.1"/>
    </source>
</evidence>
<sequence length="299" mass="33010">MPASKFVTLNTGAKMPTLGLGTWQSQPGQVEKAVEVALKFGYRHIDTAAAYANEKEVGEGIRNSGVPREEIFLTTKLPNEKHRDPAGALQASLDALGTPYLDLWLMHWPTPSKSDGTPDRDWNWLKTWQIMEELYKAHPDKLKAIGVSNISNDYFDELLKVATVTPAVNQIELHPSCVQEETVQYSREKGIVITAYSPLGSTSSPLLSNETVNKIAKAHGVSPANVLVSLQANRPGVTVLTKSVTPKRIEENFTIIDLSDEEVKELHGIEGKHAFRACYPWWTGYGDIGFPDCKGKTPQ</sequence>
<dbReference type="PROSITE" id="PS00798">
    <property type="entry name" value="ALDOKETO_REDUCTASE_1"/>
    <property type="match status" value="1"/>
</dbReference>
<dbReference type="GO" id="GO:0016616">
    <property type="term" value="F:oxidoreductase activity, acting on the CH-OH group of donors, NAD or NADP as acceptor"/>
    <property type="evidence" value="ECO:0007669"/>
    <property type="project" value="UniProtKB-ARBA"/>
</dbReference>
<comment type="caution">
    <text evidence="4">The sequence shown here is derived from an EMBL/GenBank/DDBJ whole genome shotgun (WGS) entry which is preliminary data.</text>
</comment>
<dbReference type="PANTHER" id="PTHR43827">
    <property type="entry name" value="2,5-DIKETO-D-GLUCONIC ACID REDUCTASE"/>
    <property type="match status" value="1"/>
</dbReference>
<name>A0A2R6Q7J4_9APHY</name>
<comment type="similarity">
    <text evidence="1">Belongs to the aldo/keto reductase family.</text>
</comment>
<dbReference type="FunFam" id="3.20.20.100:FF:000002">
    <property type="entry name" value="2,5-diketo-D-gluconic acid reductase A"/>
    <property type="match status" value="1"/>
</dbReference>
<dbReference type="EMBL" id="MLYV02000382">
    <property type="protein sequence ID" value="PSS03719.1"/>
    <property type="molecule type" value="Genomic_DNA"/>
</dbReference>
<proteinExistence type="inferred from homology"/>
<evidence type="ECO:0000256" key="1">
    <source>
        <dbReference type="ARBA" id="ARBA00007905"/>
    </source>
</evidence>
<dbReference type="PRINTS" id="PR00069">
    <property type="entry name" value="ALDKETRDTASE"/>
</dbReference>
<dbReference type="Gene3D" id="3.20.20.100">
    <property type="entry name" value="NADP-dependent oxidoreductase domain"/>
    <property type="match status" value="1"/>
</dbReference>
<keyword evidence="5" id="KW-1185">Reference proteome</keyword>
<dbReference type="InterPro" id="IPR023210">
    <property type="entry name" value="NADP_OxRdtase_dom"/>
</dbReference>
<dbReference type="InterPro" id="IPR018170">
    <property type="entry name" value="Aldo/ket_reductase_CS"/>
</dbReference>
<dbReference type="SUPFAM" id="SSF51430">
    <property type="entry name" value="NAD(P)-linked oxidoreductase"/>
    <property type="match status" value="1"/>
</dbReference>
<dbReference type="InterPro" id="IPR020471">
    <property type="entry name" value="AKR"/>
</dbReference>
<dbReference type="InterPro" id="IPR036812">
    <property type="entry name" value="NAD(P)_OxRdtase_dom_sf"/>
</dbReference>
<dbReference type="STRING" id="98765.A0A2R6Q7J4"/>